<sequence length="296" mass="32522">MSSKSSAFPGLIGRRQVLAGLLATPIAGCASLSGVELQALGNRVDQASLDFRPLHLAARRADDAARDEATIRRNWPDTRHVATVRSVDVTYVLERNDSARTQYVSMPGSRSLTDWLEDFDIFLKPEARYGIPLHRGFEDAALAVYEDLKPRLDKAHRTHLIGYSMGAGVAAVLSLYMAEDGYNLVRTTTFGQPRVTNASGVAALSRLPITRVVNADDFVSMVPTFPFEHFGEEVILHDGPDYVYLTHQDANRLSIGEIWRQHHGLDIAAHSSATYVARLAAKVAGARPVPYLTRLA</sequence>
<dbReference type="Pfam" id="PF01764">
    <property type="entry name" value="Lipase_3"/>
    <property type="match status" value="1"/>
</dbReference>
<protein>
    <submittedName>
        <fullName evidence="2">Lipase (Class 3)</fullName>
    </submittedName>
</protein>
<dbReference type="PANTHER" id="PTHR45856">
    <property type="entry name" value="ALPHA/BETA-HYDROLASES SUPERFAMILY PROTEIN"/>
    <property type="match status" value="1"/>
</dbReference>
<dbReference type="STRING" id="665118.SAMN02983003_2141"/>
<dbReference type="GO" id="GO:0006629">
    <property type="term" value="P:lipid metabolic process"/>
    <property type="evidence" value="ECO:0007669"/>
    <property type="project" value="InterPro"/>
</dbReference>
<dbReference type="AlphaFoldDB" id="A0A1K2HY28"/>
<dbReference type="OrthoDB" id="5522031at2"/>
<dbReference type="InterPro" id="IPR002921">
    <property type="entry name" value="Fungal_lipase-type"/>
</dbReference>
<dbReference type="EMBL" id="FPKU01000002">
    <property type="protein sequence ID" value="SFZ84659.1"/>
    <property type="molecule type" value="Genomic_DNA"/>
</dbReference>
<evidence type="ECO:0000313" key="3">
    <source>
        <dbReference type="Proteomes" id="UP000183447"/>
    </source>
</evidence>
<feature type="domain" description="Fungal lipase-type" evidence="1">
    <location>
        <begin position="104"/>
        <end position="225"/>
    </location>
</feature>
<evidence type="ECO:0000313" key="2">
    <source>
        <dbReference type="EMBL" id="SFZ84659.1"/>
    </source>
</evidence>
<dbReference type="InterPro" id="IPR029058">
    <property type="entry name" value="AB_hydrolase_fold"/>
</dbReference>
<keyword evidence="3" id="KW-1185">Reference proteome</keyword>
<proteinExistence type="predicted"/>
<gene>
    <name evidence="2" type="ORF">SAMN02983003_2141</name>
</gene>
<organism evidence="2 3">
    <name type="scientific">Devosia enhydra</name>
    <dbReference type="NCBI Taxonomy" id="665118"/>
    <lineage>
        <taxon>Bacteria</taxon>
        <taxon>Pseudomonadati</taxon>
        <taxon>Pseudomonadota</taxon>
        <taxon>Alphaproteobacteria</taxon>
        <taxon>Hyphomicrobiales</taxon>
        <taxon>Devosiaceae</taxon>
        <taxon>Devosia</taxon>
    </lineage>
</organism>
<dbReference type="Gene3D" id="3.40.50.1820">
    <property type="entry name" value="alpha/beta hydrolase"/>
    <property type="match status" value="1"/>
</dbReference>
<name>A0A1K2HY28_9HYPH</name>
<evidence type="ECO:0000259" key="1">
    <source>
        <dbReference type="Pfam" id="PF01764"/>
    </source>
</evidence>
<dbReference type="Proteomes" id="UP000183447">
    <property type="component" value="Unassembled WGS sequence"/>
</dbReference>
<dbReference type="CDD" id="cd00519">
    <property type="entry name" value="Lipase_3"/>
    <property type="match status" value="1"/>
</dbReference>
<dbReference type="SUPFAM" id="SSF53474">
    <property type="entry name" value="alpha/beta-Hydrolases"/>
    <property type="match status" value="1"/>
</dbReference>
<accession>A0A1K2HY28</accession>
<dbReference type="PANTHER" id="PTHR45856:SF24">
    <property type="entry name" value="FUNGAL LIPASE-LIKE DOMAIN-CONTAINING PROTEIN"/>
    <property type="match status" value="1"/>
</dbReference>
<dbReference type="InterPro" id="IPR051218">
    <property type="entry name" value="Sec_MonoDiacylglyc_Lipase"/>
</dbReference>
<reference evidence="2 3" key="1">
    <citation type="submission" date="2016-11" db="EMBL/GenBank/DDBJ databases">
        <authorList>
            <person name="Jaros S."/>
            <person name="Januszkiewicz K."/>
            <person name="Wedrychowicz H."/>
        </authorList>
    </citation>
    <scope>NUCLEOTIDE SEQUENCE [LARGE SCALE GENOMIC DNA]</scope>
    <source>
        <strain evidence="2 3">ATCC 23634</strain>
    </source>
</reference>
<dbReference type="RefSeq" id="WP_084603446.1">
    <property type="nucleotide sequence ID" value="NZ_FPKU01000002.1"/>
</dbReference>